<dbReference type="Proteomes" id="UP000008237">
    <property type="component" value="Unassembled WGS sequence"/>
</dbReference>
<feature type="coiled-coil region" evidence="1">
    <location>
        <begin position="2904"/>
        <end position="2973"/>
    </location>
</feature>
<keyword evidence="1" id="KW-0175">Coiled coil</keyword>
<feature type="region of interest" description="Disordered" evidence="2">
    <location>
        <begin position="802"/>
        <end position="825"/>
    </location>
</feature>
<protein>
    <submittedName>
        <fullName evidence="3">Protein lava lamp</fullName>
    </submittedName>
</protein>
<evidence type="ECO:0000256" key="2">
    <source>
        <dbReference type="SAM" id="MobiDB-lite"/>
    </source>
</evidence>
<feature type="coiled-coil region" evidence="1">
    <location>
        <begin position="1764"/>
        <end position="1798"/>
    </location>
</feature>
<proteinExistence type="predicted"/>
<feature type="coiled-coil region" evidence="1">
    <location>
        <begin position="831"/>
        <end position="912"/>
    </location>
</feature>
<feature type="coiled-coil region" evidence="1">
    <location>
        <begin position="2999"/>
        <end position="3127"/>
    </location>
</feature>
<feature type="coiled-coil region" evidence="1">
    <location>
        <begin position="1205"/>
        <end position="1374"/>
    </location>
</feature>
<feature type="coiled-coil region" evidence="1">
    <location>
        <begin position="2497"/>
        <end position="2644"/>
    </location>
</feature>
<reference evidence="3 4" key="1">
    <citation type="journal article" date="2010" name="Science">
        <title>Genomic comparison of the ants Camponotus floridanus and Harpegnathos saltator.</title>
        <authorList>
            <person name="Bonasio R."/>
            <person name="Zhang G."/>
            <person name="Ye C."/>
            <person name="Mutti N.S."/>
            <person name="Fang X."/>
            <person name="Qin N."/>
            <person name="Donahue G."/>
            <person name="Yang P."/>
            <person name="Li Q."/>
            <person name="Li C."/>
            <person name="Zhang P."/>
            <person name="Huang Z."/>
            <person name="Berger S.L."/>
            <person name="Reinberg D."/>
            <person name="Wang J."/>
            <person name="Liebig J."/>
        </authorList>
    </citation>
    <scope>NUCLEOTIDE SEQUENCE [LARGE SCALE GENOMIC DNA]</scope>
    <source>
        <strain evidence="3 4">R22 G/1</strain>
    </source>
</reference>
<evidence type="ECO:0000313" key="4">
    <source>
        <dbReference type="Proteomes" id="UP000008237"/>
    </source>
</evidence>
<feature type="coiled-coil region" evidence="1">
    <location>
        <begin position="120"/>
        <end position="161"/>
    </location>
</feature>
<feature type="region of interest" description="Disordered" evidence="2">
    <location>
        <begin position="1"/>
        <end position="25"/>
    </location>
</feature>
<evidence type="ECO:0000256" key="1">
    <source>
        <dbReference type="SAM" id="Coils"/>
    </source>
</evidence>
<evidence type="ECO:0000313" key="3">
    <source>
        <dbReference type="EMBL" id="EFN75188.1"/>
    </source>
</evidence>
<name>E2CA33_HARSA</name>
<gene>
    <name evidence="3" type="ORF">EAI_08852</name>
</gene>
<feature type="coiled-coil region" evidence="1">
    <location>
        <begin position="2694"/>
        <end position="2777"/>
    </location>
</feature>
<dbReference type="GO" id="GO:0000785">
    <property type="term" value="C:chromatin"/>
    <property type="evidence" value="ECO:0007669"/>
    <property type="project" value="TreeGrafter"/>
</dbReference>
<dbReference type="STRING" id="610380.E2CA33"/>
<dbReference type="OrthoDB" id="2441647at2759"/>
<feature type="compositionally biased region" description="Basic and acidic residues" evidence="2">
    <location>
        <begin position="1881"/>
        <end position="1890"/>
    </location>
</feature>
<feature type="coiled-coil region" evidence="1">
    <location>
        <begin position="193"/>
        <end position="227"/>
    </location>
</feature>
<feature type="compositionally biased region" description="Basic residues" evidence="2">
    <location>
        <begin position="62"/>
        <end position="73"/>
    </location>
</feature>
<accession>E2CA33</accession>
<dbReference type="InParanoid" id="E2CA33"/>
<dbReference type="GO" id="GO:0003682">
    <property type="term" value="F:chromatin binding"/>
    <property type="evidence" value="ECO:0007669"/>
    <property type="project" value="TreeGrafter"/>
</dbReference>
<dbReference type="GO" id="GO:0000793">
    <property type="term" value="C:condensed chromosome"/>
    <property type="evidence" value="ECO:0007669"/>
    <property type="project" value="TreeGrafter"/>
</dbReference>
<keyword evidence="4" id="KW-1185">Reference proteome</keyword>
<feature type="coiled-coil region" evidence="1">
    <location>
        <begin position="1958"/>
        <end position="2041"/>
    </location>
</feature>
<feature type="coiled-coil region" evidence="1">
    <location>
        <begin position="2806"/>
        <end position="2861"/>
    </location>
</feature>
<feature type="region of interest" description="Disordered" evidence="2">
    <location>
        <begin position="1867"/>
        <end position="1890"/>
    </location>
</feature>
<feature type="region of interest" description="Disordered" evidence="2">
    <location>
        <begin position="3444"/>
        <end position="3467"/>
    </location>
</feature>
<dbReference type="GO" id="GO:0007076">
    <property type="term" value="P:mitotic chromosome condensation"/>
    <property type="evidence" value="ECO:0007669"/>
    <property type="project" value="TreeGrafter"/>
</dbReference>
<dbReference type="OMA" id="YQRDMRC"/>
<organism evidence="4">
    <name type="scientific">Harpegnathos saltator</name>
    <name type="common">Jerdon's jumping ant</name>
    <dbReference type="NCBI Taxonomy" id="610380"/>
    <lineage>
        <taxon>Eukaryota</taxon>
        <taxon>Metazoa</taxon>
        <taxon>Ecdysozoa</taxon>
        <taxon>Arthropoda</taxon>
        <taxon>Hexapoda</taxon>
        <taxon>Insecta</taxon>
        <taxon>Pterygota</taxon>
        <taxon>Neoptera</taxon>
        <taxon>Endopterygota</taxon>
        <taxon>Hymenoptera</taxon>
        <taxon>Apocrita</taxon>
        <taxon>Aculeata</taxon>
        <taxon>Formicoidea</taxon>
        <taxon>Formicidae</taxon>
        <taxon>Ponerinae</taxon>
        <taxon>Ponerini</taxon>
        <taxon>Harpegnathos</taxon>
    </lineage>
</organism>
<feature type="compositionally biased region" description="Basic and acidic residues" evidence="2">
    <location>
        <begin position="2201"/>
        <end position="2212"/>
    </location>
</feature>
<feature type="coiled-coil region" evidence="1">
    <location>
        <begin position="1079"/>
        <end position="1179"/>
    </location>
</feature>
<dbReference type="GO" id="GO:0000796">
    <property type="term" value="C:condensin complex"/>
    <property type="evidence" value="ECO:0007669"/>
    <property type="project" value="TreeGrafter"/>
</dbReference>
<feature type="coiled-coil region" evidence="1">
    <location>
        <begin position="2302"/>
        <end position="2451"/>
    </location>
</feature>
<dbReference type="PANTHER" id="PTHR43941:SF1">
    <property type="entry name" value="STRUCTURAL MAINTENANCE OF CHROMOSOMES PROTEIN 2"/>
    <property type="match status" value="1"/>
</dbReference>
<feature type="coiled-coil region" evidence="1">
    <location>
        <begin position="1428"/>
        <end position="1734"/>
    </location>
</feature>
<feature type="region of interest" description="Disordered" evidence="2">
    <location>
        <begin position="62"/>
        <end position="99"/>
    </location>
</feature>
<dbReference type="EMBL" id="GL453920">
    <property type="protein sequence ID" value="EFN75188.1"/>
    <property type="molecule type" value="Genomic_DNA"/>
</dbReference>
<feature type="coiled-coil region" evidence="1">
    <location>
        <begin position="3161"/>
        <end position="3354"/>
    </location>
</feature>
<sequence>MWGASEDPPGAMEGEPPETVVHTKEKCEQNKNQLESLKEIMMRSQQTLKKKEEEVQEYARKLSKIKSRAKLSRRSKEGSSSSKDTVHSPKTESVAIDTTDDAIDDISQAKTPKAKSSLLQRKLAENRKVFEQRNKELTETKRAVEEKVEAIRQQLEETNLVSAEIYRDQLPVTPVRPLMVTSDIMSPIQIQNIQEKENKIMELGNKILELEATIMDLQENLKEKDSVIDSKTKAVTLMSADLSKKGKTTLDTLEDTKDEMRTMQENFVLIETSLKNKNANLLEQLQERDNRISELEHTINRFEEQLKEQKIAESASADFSRSTMDTLAETKDAMKSMQENFVLIESSLKLKNDNLLQQLGEYEMKLAEAKERIFQLESGTGIVTAPAVEDLQFRIERLEQSNRLLLDEKYELQKNIAEMQDQIIASRSAYDSSEKDNRIAELENLIEELKQSNKLEAESKTELSKQVAELTFKSEEYSNKNAVLEKQIHELEAEKNEIAGRLSDERTKPREDDKVIKLTKELEDLNKSMIKLKAQHRSKVKNLQKQLENFKMMSDTNAELVRLGNQVALLEEEKGNLQLSLVDFDELKASAGDWQERVADLENKVSSQTNEIQMHINAIATLEKQELDLMQELYTVKQEVSALEAENAESENLRVTAEMKVVELEEQLEAARKEQSDNKFESLSEAEYSELLKKIDALTQENSELYSKLGKIEEKGASDTGSTESFEAIQVNDRNDLLKKIEDLEQKNNELTLKLTKLEEKEGSHAGSTESFETINDTDRSELLKKIEQLTQENSDLTVKLSRVEEKGSSDTGSTESFERIPEHNESTTKIELLTQENHELVIKLTKLEEQLSQMESSAQPDVPKKVDDTLDTLRQENDYLMEEISKLRGQIEELARENSRLQDHMEKLTAETSQVPEMIKTMEYAPQVETLVGKQEISEKELAQSREVEQSINVTSCVTDDTKSQIAALEKENARMIAVIAQLEEYIDNQKEELSKASSEKEQLNLKLEHMACDDFARERLELIDKLEKLNREKESVAQERHDLHEEISTLLQKSSDEISEMRKAEEASCQESQAAIVASLEREVENSRVLVADYRNQIEEMNMKIQSMETELQEKARQLTEHEASSSKLTSLEQELRDGFVTIEEWKFKYDDMEVKMRALEESKTSIEEAFRALNSNNKELLETMKENDAAAATTQERLQSTIGSLETRLQDEVANLSAKEREIADLKAVIESKDEELHAKYTQLQNEMIAIDSLQDELNNCKMKLKENEAALSISLEEIAKLNIVIKKKEEETQSLKNIISEMSQVSEQSKPLAEFNEMLENLRSVETNYTELQAKHENVLKANEDLSRQIEDMSRRDEDLKNELMKKEQEIADLFVAKEDMAAQIEEIASHKTEVEKRNWELQAILDNQTAYTEKVQSDLTNEYKQMEQLKIKHTEDIAMLNRRLEDVIEDLTAKIQENEALKSELEQKEELLGKNVSEEARTVLEGKVAELGQKLSDSENKLQAQSEKMKKIVATFNKKKVACQELEARVAELEEKWTTEKDEKEMKNKKIQEVENSMREKDNKIADLEGKLLQAKNDTAEAHANSEKLAKESSSLREKMSVLMEQIAEMGDEIEKQRAEIDQLRQQVETERMANEDVVRQYDHYKETESQENERKQVVLDEVKEEARELSVRMQVMENEYVEQLALIKNLQAENGLLLSKQTQINEKLENAEKESEERRVLIEQLQKKIPATVTVAVQTPEDEARESDARDPQRCDHSEQCQNLVQALETRLQERQAEIENLNNELANSYDNILLLHDKSLRYNDIMMQTAQERFNQSLMDQTNTLQQEIDSLKTEKTMSEQRVSELEAELNEYRHRSAESRVEVFEPAETSTAEDQRQQERDDTPQLFDASKVFGAAVSSSVDTSDTSSNEISRLRTLLSEREAECAQHMKEIDLLRKSIEEERSFVQKLQAQCDDQMAHWKNRLEDVQDELKRMERLHSEKIDSLNAELSKTTLQADELKSSQEMYHGAQAESERLQQIVSEKSAQVESLLAELGTMKQQLKEYSLHEDVEASLRTEISLKDTDIIALQTELTSTRQAMEALTAERDQQSRALESYKLQVDQLEAEARNVNDSDLIRELEQRVSAVTTERDLLQLQVNDLTRSLEELQESLATQRNLQVNLENALREKDQAQELVANLSRALEDSQRNLQESRALEKSAKEPAFVEKSAVQQESEQVPQPAEEPIVHQESAQVPAEEEATEKQETLFDVDLKWDDGSSEKLNVDEESWGWSAEDAQLTGDQHLGGAMTLFPDAEVRLRAQVGDLQDRIKDLETQNSKIAEENKAAQVKSGKLVKKLKEYKVQMESLQQQLKTQKQADSFFDLDTAIEEELKTQIASLEKALNDIKEEKKSIVAEKEALLKRLDVVVSANERYMEMKERQDMEVEVLRIQNKELGNKVQSLEWRLQENATDAEEEAVSPQCEVQQVDTSRREVDTIVAHGQRQKRSTDSVDDLEAMSSKYKEEIDDLKDELEALAAENEQLQHFLEEQKATMTNLELKAAGNIGEFTEKLEILNNQHAQSQSALNRSKEEYDMLRKQYEQSLMDANDQVAAMRQNSELLKIEFSEKVEKLESKVSSLQKALEEKEALESRVSALTSSEEKLSTINVSLMMVTDLLNARVQEVASLKQELVNQYLEKQKSEAVLQSGVQNLTRELTERKQELAALKQTCSDKERELLQQRSMETVSAIVSEATQELVQKHAIEIEGKDKELRDLAEKLTKLQSTVNEYSSKLQDKATYMETQHQQIAYLKEDLTERDSIIASTKADADSMSEKLREKQEELMRRDEERSKLTTELERCMMDIQHLQNRLNATEATTSDLQECHSRIYSLQQQVKDLLSEKESILLEYGQDTKTFRVYVEDSKQQIDALKHDLQEKTEQLHHLNVQLCTKENELEGIRNTIIDKDSLLDIMSQELDKKRAELEKLRNTPSSNEQPQSSKMIDGLPVFRMGNDDDTELQKTVDELKAQMEAKQQELEHLKYVLSENTYPAIIQQMQDRINCLYNEKATLETSLRTTTQTLTEKQEQVHLLTQRINGQNQEHISKEEASILPRDRRSAHDQEEIVRLQNELHAKEQEINELKYVIAEKDSQLCLQASMEPQSDEFELRETVQRLTGELYGKEQEVQTLKATIAELQEELSRLRDLERLSEESRSAIERLNSEKEQIRIEAEEFLNSELRRKEAEIGEINGRKQRLSEENHQLLTELRSKDSDVENLKTQLTQLRDDWSGRLQQKENELMQMTDDLTEKERRLAELSITKDTMFHNLKMQINEKETRIEELLALSTEEEKQLSELRQTLMTKETDLKTLKELLEQKVSEYELIQHALKKDVSVIEAATSKSPEIAQAAVNKDATSNELDLALYMLHQRDVRCEELTHELMQLLEERDTLQLRLSNAIRVNEELRRTSSSSSIEASPTKDSTPAPLTIIEPVVEQPSPSKSEGPVEIAKEAIDDPIEDKEALALKLSQLHSVSHTKDVRLKDERELRHTQQMSLLAHRDVLSTLPPEAAARLVNANYTLSRDVRSQSSVLLNWLWGKR</sequence>
<dbReference type="PANTHER" id="PTHR43941">
    <property type="entry name" value="STRUCTURAL MAINTENANCE OF CHROMOSOMES PROTEIN 2"/>
    <property type="match status" value="1"/>
</dbReference>
<feature type="coiled-coil region" evidence="1">
    <location>
        <begin position="967"/>
        <end position="1048"/>
    </location>
</feature>
<feature type="region of interest" description="Disordered" evidence="2">
    <location>
        <begin position="2197"/>
        <end position="2250"/>
    </location>
</feature>
<feature type="coiled-coil region" evidence="1">
    <location>
        <begin position="278"/>
        <end position="312"/>
    </location>
</feature>